<reference evidence="4" key="1">
    <citation type="journal article" date="2022" name="bioRxiv">
        <title>Deciphering the potential niche of two novel black yeast fungi from a biological soil crust based on their genomes, phenotypes, and melanin regulation.</title>
        <authorList>
            <consortium name="DOE Joint Genome Institute"/>
            <person name="Carr E.C."/>
            <person name="Barton Q."/>
            <person name="Grambo S."/>
            <person name="Sullivan M."/>
            <person name="Renfro C.M."/>
            <person name="Kuo A."/>
            <person name="Pangilinan J."/>
            <person name="Lipzen A."/>
            <person name="Keymanesh K."/>
            <person name="Savage E."/>
            <person name="Barry K."/>
            <person name="Grigoriev I.V."/>
            <person name="Riekhof W.R."/>
            <person name="Harris S.S."/>
        </authorList>
    </citation>
    <scope>NUCLEOTIDE SEQUENCE</scope>
    <source>
        <strain evidence="4">JF 03-4F</strain>
    </source>
</reference>
<proteinExistence type="predicted"/>
<dbReference type="PANTHER" id="PTHR48106">
    <property type="entry name" value="QUINONE OXIDOREDUCTASE PIG3-RELATED"/>
    <property type="match status" value="1"/>
</dbReference>
<keyword evidence="2" id="KW-0560">Oxidoreductase</keyword>
<dbReference type="InterPro" id="IPR011032">
    <property type="entry name" value="GroES-like_sf"/>
</dbReference>
<dbReference type="AlphaFoldDB" id="A0AAN6DSG0"/>
<evidence type="ECO:0000256" key="2">
    <source>
        <dbReference type="ARBA" id="ARBA00023002"/>
    </source>
</evidence>
<name>A0AAN6DSG0_9EURO</name>
<dbReference type="InterPro" id="IPR020843">
    <property type="entry name" value="ER"/>
</dbReference>
<accession>A0AAN6DSG0</accession>
<dbReference type="SUPFAM" id="SSF50129">
    <property type="entry name" value="GroES-like"/>
    <property type="match status" value="1"/>
</dbReference>
<dbReference type="SMART" id="SM00829">
    <property type="entry name" value="PKS_ER"/>
    <property type="match status" value="1"/>
</dbReference>
<feature type="domain" description="Enoyl reductase (ER)" evidence="3">
    <location>
        <begin position="19"/>
        <end position="340"/>
    </location>
</feature>
<dbReference type="InterPro" id="IPR036291">
    <property type="entry name" value="NAD(P)-bd_dom_sf"/>
</dbReference>
<evidence type="ECO:0000256" key="1">
    <source>
        <dbReference type="ARBA" id="ARBA00022857"/>
    </source>
</evidence>
<dbReference type="SUPFAM" id="SSF51735">
    <property type="entry name" value="NAD(P)-binding Rossmann-fold domains"/>
    <property type="match status" value="1"/>
</dbReference>
<organism evidence="4 5">
    <name type="scientific">Exophiala viscosa</name>
    <dbReference type="NCBI Taxonomy" id="2486360"/>
    <lineage>
        <taxon>Eukaryota</taxon>
        <taxon>Fungi</taxon>
        <taxon>Dikarya</taxon>
        <taxon>Ascomycota</taxon>
        <taxon>Pezizomycotina</taxon>
        <taxon>Eurotiomycetes</taxon>
        <taxon>Chaetothyriomycetidae</taxon>
        <taxon>Chaetothyriales</taxon>
        <taxon>Herpotrichiellaceae</taxon>
        <taxon>Exophiala</taxon>
    </lineage>
</organism>
<evidence type="ECO:0000313" key="5">
    <source>
        <dbReference type="Proteomes" id="UP001203852"/>
    </source>
</evidence>
<sequence length="344" mass="36283">MIAKPTATMMRAVQLKAPGPASSLRVVDLPIPVPKEGQVLIRVKSFGINRSEILTRQFGRAPVGPVQLPRVLGVEATGLVEAAPGHEHAFPKGAIAMTAVGGMGIVFDGGYAQFVCVSKDHVLLVDESAAKLGWEVLGALPEMLQTAHGSLFRCLKLTAGDTLLIRGGTTSVGLAAAAIAKDAGARVIATTRRSDSQTRQILLENGANEVIVDDGQALRERVLKIHPSGVDKVLDLVGGSSLPDSLSCLANDGICCFTGLVGGSAAVADFNPLAMIQTGKYLTAYGERFFNASNFPLKDLVGRMVEGTLKIRLGKVFQLDDIVDAHEYVERNESIGKVVVMTGM</sequence>
<evidence type="ECO:0000313" key="4">
    <source>
        <dbReference type="EMBL" id="KAI1611864.1"/>
    </source>
</evidence>
<dbReference type="PANTHER" id="PTHR48106:SF18">
    <property type="entry name" value="QUINONE OXIDOREDUCTASE PIG3"/>
    <property type="match status" value="1"/>
</dbReference>
<comment type="caution">
    <text evidence="4">The sequence shown here is derived from an EMBL/GenBank/DDBJ whole genome shotgun (WGS) entry which is preliminary data.</text>
</comment>
<dbReference type="GO" id="GO:0016651">
    <property type="term" value="F:oxidoreductase activity, acting on NAD(P)H"/>
    <property type="evidence" value="ECO:0007669"/>
    <property type="project" value="TreeGrafter"/>
</dbReference>
<gene>
    <name evidence="4" type="ORF">EDD36DRAFT_268934</name>
</gene>
<protein>
    <recommendedName>
        <fullName evidence="3">Enoyl reductase (ER) domain-containing protein</fullName>
    </recommendedName>
</protein>
<keyword evidence="1" id="KW-0521">NADP</keyword>
<dbReference type="GO" id="GO:0070402">
    <property type="term" value="F:NADPH binding"/>
    <property type="evidence" value="ECO:0007669"/>
    <property type="project" value="TreeGrafter"/>
</dbReference>
<evidence type="ECO:0000259" key="3">
    <source>
        <dbReference type="SMART" id="SM00829"/>
    </source>
</evidence>
<keyword evidence="5" id="KW-1185">Reference proteome</keyword>
<dbReference type="Gene3D" id="3.90.180.10">
    <property type="entry name" value="Medium-chain alcohol dehydrogenases, catalytic domain"/>
    <property type="match status" value="1"/>
</dbReference>
<dbReference type="Gene3D" id="3.40.50.720">
    <property type="entry name" value="NAD(P)-binding Rossmann-like Domain"/>
    <property type="match status" value="1"/>
</dbReference>
<dbReference type="Pfam" id="PF08240">
    <property type="entry name" value="ADH_N"/>
    <property type="match status" value="1"/>
</dbReference>
<dbReference type="InterPro" id="IPR013154">
    <property type="entry name" value="ADH-like_N"/>
</dbReference>
<dbReference type="EMBL" id="MU404355">
    <property type="protein sequence ID" value="KAI1611864.1"/>
    <property type="molecule type" value="Genomic_DNA"/>
</dbReference>
<dbReference type="Proteomes" id="UP001203852">
    <property type="component" value="Unassembled WGS sequence"/>
</dbReference>
<dbReference type="Pfam" id="PF13602">
    <property type="entry name" value="ADH_zinc_N_2"/>
    <property type="match status" value="1"/>
</dbReference>